<dbReference type="Proteomes" id="UP000292408">
    <property type="component" value="Unassembled WGS sequence"/>
</dbReference>
<sequence>MWRADRYDDHELDDDAPAAAPSVEPGALTIGDPTVKPMNVASETWQRWRDELAALGGESPLLHFDDERRGRIELGTSHPGGLARFIAGSPTLLSNLVRDDVALKAARVAAERIADKGLELSSVRGIDAIALGIGMVTWSHAGVDYRAPLLLRPLDLRRRGRDIELTLLDRLVLNPALARVLAQQFSLHLDEEAFVALADDGGTFKPNPPLDRLRGLTAHLDGFTITPRLVVSTFAEVGPALAADARDLAHPVLDAIAGNTSARWAVQESQTTVTPVPADQRPPETDLLLLDADAEQEDVIANVAAGNSIVVKTLPGTGATQTIVNALGTLIAQNKRVLVVSSRRAALSSIQRRFTDIGLSGVTVMPRTLRRDLVRAISRNEKAQKPRVADINEALVRLRGVLLDYREALGRPDPKLGISVYDCVTELSRLALLPAPPTTRARLERSAVETLAHNRAHAADVIVQAAKLGQFTYGPGDSPWYGASFSTGEEATRAQERARRLHTDLVPRLLDRAVALVATTPMRQFETLAELGTYLRLLTDLRDTLDKFQPAVFDRSLSELIAATAPRREGSTMPATTRRRLKALAKEYVRPGVHVSDLHDALTRIQQQRILWQRFAPVGITPTVPVGIADVAVAFQQVEQDLEALDVPLGHTTRETQLLNRRIDDLVTTLAGLAAESDVLANLQERTELMREMQPWGLTALLDDLAQRHVPHEQVAAELELAWWRSALDSLLQADRALLGADTAVLDRLESDFRLVDEAHAAGSAAMMAWQLSEAWSIGITDWPDEAAALRGSLKSGAITPAELQKHAPHLSRPLAPVWLSSPYDVHEISDDIPFDAVFVLDAGAVTIAEVAPAIRRGRQVVAIGDPVTQTPAAFSIAVTDRPAAADTSDVDARHSSSALVQLSELLPTLSLTRSYRAGGEDLAELVNRRFYAGRIDSLPWAGSFLGHPSIAVDYLDDGNGMPDDDTGTIESVDAEVDQVVTRVLEHATARPKESLMVITASAKHAARVQTAVLRAMQSRPDLHDFFLGDRAEPFVVLTIEQAVAQSRDRVIFSIGFGRTPHGRVLSEFGALGRPGGDRLLAVAMTRARRFVRIVSCIRADDLDDDRMGPGARALAELLADTEARRTAVDVPDDSDPMLIDLARRLEARGLRTALGHRGKLRLVASRGGYCIAIDTDASLGTMSLRESLRLRPDLLRRLGWHYARVHVFELFSNPDAVAERIVQMARPVAVEPPPAPPAPPQPTTTAAARAAASAAETQPVDRDTKTGPVDVQSPAPASTAPAPAPPAPPSAERRAQAAQSETQPLF</sequence>
<evidence type="ECO:0000313" key="2">
    <source>
        <dbReference type="EMBL" id="RZT62192.1"/>
    </source>
</evidence>
<organism evidence="2 3">
    <name type="scientific">Microcella alkaliphila</name>
    <dbReference type="NCBI Taxonomy" id="279828"/>
    <lineage>
        <taxon>Bacteria</taxon>
        <taxon>Bacillati</taxon>
        <taxon>Actinomycetota</taxon>
        <taxon>Actinomycetes</taxon>
        <taxon>Micrococcales</taxon>
        <taxon>Microbacteriaceae</taxon>
        <taxon>Microcella</taxon>
    </lineage>
</organism>
<feature type="compositionally biased region" description="Low complexity" evidence="1">
    <location>
        <begin position="1244"/>
        <end position="1259"/>
    </location>
</feature>
<evidence type="ECO:0000313" key="3">
    <source>
        <dbReference type="Proteomes" id="UP000292408"/>
    </source>
</evidence>
<protein>
    <recommendedName>
        <fullName evidence="4">AAA family ATPase</fullName>
    </recommendedName>
</protein>
<gene>
    <name evidence="2" type="ORF">EV140_0709</name>
</gene>
<feature type="region of interest" description="Disordered" evidence="1">
    <location>
        <begin position="1230"/>
        <end position="1307"/>
    </location>
</feature>
<keyword evidence="3" id="KW-1185">Reference proteome</keyword>
<proteinExistence type="predicted"/>
<name>A0A4Q7TRC9_9MICO</name>
<accession>A0A4Q7TRC9</accession>
<dbReference type="SUPFAM" id="SSF52540">
    <property type="entry name" value="P-loop containing nucleoside triphosphate hydrolases"/>
    <property type="match status" value="1"/>
</dbReference>
<feature type="compositionally biased region" description="Low complexity" evidence="1">
    <location>
        <begin position="1297"/>
        <end position="1307"/>
    </location>
</feature>
<comment type="caution">
    <text evidence="2">The sequence shown here is derived from an EMBL/GenBank/DDBJ whole genome shotgun (WGS) entry which is preliminary data.</text>
</comment>
<dbReference type="RefSeq" id="WP_130281152.1">
    <property type="nucleotide sequence ID" value="NZ_SGXT01000013.1"/>
</dbReference>
<feature type="compositionally biased region" description="Pro residues" evidence="1">
    <location>
        <begin position="1231"/>
        <end position="1243"/>
    </location>
</feature>
<dbReference type="EMBL" id="SGXT01000013">
    <property type="protein sequence ID" value="RZT62192.1"/>
    <property type="molecule type" value="Genomic_DNA"/>
</dbReference>
<dbReference type="InterPro" id="IPR027417">
    <property type="entry name" value="P-loop_NTPase"/>
</dbReference>
<dbReference type="Gene3D" id="3.40.50.300">
    <property type="entry name" value="P-loop containing nucleotide triphosphate hydrolases"/>
    <property type="match status" value="2"/>
</dbReference>
<reference evidence="2 3" key="1">
    <citation type="journal article" date="2015" name="Stand. Genomic Sci.">
        <title>Genomic Encyclopedia of Bacterial and Archaeal Type Strains, Phase III: the genomes of soil and plant-associated and newly described type strains.</title>
        <authorList>
            <person name="Whitman W.B."/>
            <person name="Woyke T."/>
            <person name="Klenk H.P."/>
            <person name="Zhou Y."/>
            <person name="Lilburn T.G."/>
            <person name="Beck B.J."/>
            <person name="De Vos P."/>
            <person name="Vandamme P."/>
            <person name="Eisen J.A."/>
            <person name="Garrity G."/>
            <person name="Hugenholtz P."/>
            <person name="Kyrpides N.C."/>
        </authorList>
    </citation>
    <scope>NUCLEOTIDE SEQUENCE [LARGE SCALE GENOMIC DNA]</scope>
    <source>
        <strain evidence="2 3">AC4r</strain>
    </source>
</reference>
<evidence type="ECO:0008006" key="4">
    <source>
        <dbReference type="Google" id="ProtNLM"/>
    </source>
</evidence>
<evidence type="ECO:0000256" key="1">
    <source>
        <dbReference type="SAM" id="MobiDB-lite"/>
    </source>
</evidence>
<feature type="region of interest" description="Disordered" evidence="1">
    <location>
        <begin position="1"/>
        <end position="32"/>
    </location>
</feature>
<feature type="compositionally biased region" description="Low complexity" evidence="1">
    <location>
        <begin position="1273"/>
        <end position="1282"/>
    </location>
</feature>
<dbReference type="OrthoDB" id="9757917at2"/>